<comment type="caution">
    <text evidence="7">The sequence shown here is derived from an EMBL/GenBank/DDBJ whole genome shotgun (WGS) entry which is preliminary data.</text>
</comment>
<evidence type="ECO:0000259" key="6">
    <source>
        <dbReference type="Pfam" id="PF01642"/>
    </source>
</evidence>
<dbReference type="Pfam" id="PF01642">
    <property type="entry name" value="MM_CoA_mutase"/>
    <property type="match status" value="1"/>
</dbReference>
<evidence type="ECO:0000256" key="5">
    <source>
        <dbReference type="ARBA" id="ARBA00023285"/>
    </source>
</evidence>
<keyword evidence="8" id="KW-1185">Reference proteome</keyword>
<dbReference type="PANTHER" id="PTHR48101:SF4">
    <property type="entry name" value="METHYLMALONYL-COA MUTASE, MITOCHONDRIAL"/>
    <property type="match status" value="1"/>
</dbReference>
<organism evidence="7 8">
    <name type="scientific">Gottfriedia luciferensis</name>
    <dbReference type="NCBI Taxonomy" id="178774"/>
    <lineage>
        <taxon>Bacteria</taxon>
        <taxon>Bacillati</taxon>
        <taxon>Bacillota</taxon>
        <taxon>Bacilli</taxon>
        <taxon>Bacillales</taxon>
        <taxon>Bacillaceae</taxon>
        <taxon>Gottfriedia</taxon>
    </lineage>
</organism>
<keyword evidence="4" id="KW-0413">Isomerase</keyword>
<comment type="similarity">
    <text evidence="2">Belongs to the methylmalonyl-CoA mutase family.</text>
</comment>
<dbReference type="SUPFAM" id="SSF51703">
    <property type="entry name" value="Cobalamin (vitamin B12)-dependent enzymes"/>
    <property type="match status" value="1"/>
</dbReference>
<dbReference type="EMBL" id="MDKC01000001">
    <property type="protein sequence ID" value="ODG93979.1"/>
    <property type="molecule type" value="Genomic_DNA"/>
</dbReference>
<feature type="domain" description="Methylmalonyl-CoA mutase alpha/beta chain catalytic" evidence="6">
    <location>
        <begin position="48"/>
        <end position="493"/>
    </location>
</feature>
<keyword evidence="5" id="KW-0170">Cobalt</keyword>
<evidence type="ECO:0000313" key="8">
    <source>
        <dbReference type="Proteomes" id="UP000094580"/>
    </source>
</evidence>
<dbReference type="InterPro" id="IPR006099">
    <property type="entry name" value="MeMalonylCoA_mutase_a/b_cat"/>
</dbReference>
<dbReference type="Gene3D" id="3.20.20.240">
    <property type="entry name" value="Methylmalonyl-CoA mutase"/>
    <property type="match status" value="1"/>
</dbReference>
<dbReference type="InterPro" id="IPR006098">
    <property type="entry name" value="MMCoA_mutase_a_cat"/>
</dbReference>
<evidence type="ECO:0000256" key="4">
    <source>
        <dbReference type="ARBA" id="ARBA00023235"/>
    </source>
</evidence>
<dbReference type="NCBIfam" id="TIGR00641">
    <property type="entry name" value="acid_CoA_mut_N"/>
    <property type="match status" value="1"/>
</dbReference>
<dbReference type="PANTHER" id="PTHR48101">
    <property type="entry name" value="METHYLMALONYL-COA MUTASE, MITOCHONDRIAL-RELATED"/>
    <property type="match status" value="1"/>
</dbReference>
<comment type="cofactor">
    <cofactor evidence="1">
        <name>adenosylcob(III)alamin</name>
        <dbReference type="ChEBI" id="CHEBI:18408"/>
    </cofactor>
</comment>
<evidence type="ECO:0000313" key="7">
    <source>
        <dbReference type="EMBL" id="ODG93979.1"/>
    </source>
</evidence>
<protein>
    <recommendedName>
        <fullName evidence="6">Methylmalonyl-CoA mutase alpha/beta chain catalytic domain-containing protein</fullName>
    </recommendedName>
</protein>
<gene>
    <name evidence="7" type="ORF">BED47_02070</name>
</gene>
<evidence type="ECO:0000256" key="2">
    <source>
        <dbReference type="ARBA" id="ARBA00008465"/>
    </source>
</evidence>
<name>A0ABX2ZX73_9BACI</name>
<reference evidence="7 8" key="1">
    <citation type="submission" date="2016-07" db="EMBL/GenBank/DDBJ databases">
        <authorList>
            <person name="Townsley L."/>
            <person name="Shank E.A."/>
        </authorList>
    </citation>
    <scope>NUCLEOTIDE SEQUENCE [LARGE SCALE GENOMIC DNA]</scope>
    <source>
        <strain evidence="7 8">CH01</strain>
    </source>
</reference>
<dbReference type="Proteomes" id="UP000094580">
    <property type="component" value="Unassembled WGS sequence"/>
</dbReference>
<keyword evidence="3" id="KW-0846">Cobalamin</keyword>
<sequence>MSENTKTSNHNLEENLFAEFPKPTVQEWRDVVEKSLKGATIEEKLVTKTYEEIILKPMYGEEDIANFPYLNAQPGEFPYVRGTSEQGYLEKPWEISQELDCSTPEEFNRVAKHDLDKGQTMLKIQLNESFETNNKNNDLNKGLILTSINDVRVAFQNINLEEVPLYIETVNGGQAFFGSFIAYLQQQNYDFNKINGFIGMDPISHLVKEGTLPYSIENAYKMMAEITKWSVRHTPNLRNILVQSHPYHDAGGNAVQELAFAISTGLEYLREMDNQQIPLDDAATKILFSFSVGSNFFMEIAKLRAARMIWARMMKELGGNEASQKMTIHSRTSTWTKTIYDPYVNILRGTVEAFAGVIGGTDSLHVSPFDESIKSSDEFSRRIARNTHLILEKESNLSKVADPAGGSWYIESLTYSLAEKAWELFQKIEEKGGMVKAIQEGFPQALVRQIAEEKSGNIKNRKDKFIGTNIYPNLNETGLEKKELDRREVEGNKENFESSSDHFILQSGCSVEDIIDAASNGATITSILNAMNLIESELPSVNQLNIHRGAQPYESLRQNSQSYKNSTGEFPTVFVANFGQVAAYKPRTDFVTDFFEVGGFKVLQNKGFASIDEIIVSFKKSESTIVVICSTDDQYSAVVPSITNQIKTINPNAKVLLAGKPSIDDMKLYKEVGIDDFIHINVNNFEKLQNLQKDGGITK</sequence>
<proteinExistence type="inferred from homology"/>
<evidence type="ECO:0000256" key="3">
    <source>
        <dbReference type="ARBA" id="ARBA00022628"/>
    </source>
</evidence>
<dbReference type="CDD" id="cd03677">
    <property type="entry name" value="MM_CoA_mutase_beta"/>
    <property type="match status" value="1"/>
</dbReference>
<dbReference type="RefSeq" id="WP_069032156.1">
    <property type="nucleotide sequence ID" value="NZ_MDKC01000001.1"/>
</dbReference>
<dbReference type="InterPro" id="IPR016176">
    <property type="entry name" value="Cbl-dep_enz_cat"/>
</dbReference>
<accession>A0ABX2ZX73</accession>
<dbReference type="Gene3D" id="3.40.50.280">
    <property type="entry name" value="Cobalamin-binding domain"/>
    <property type="match status" value="1"/>
</dbReference>
<dbReference type="InterPro" id="IPR036724">
    <property type="entry name" value="Cobalamin-bd_sf"/>
</dbReference>
<evidence type="ECO:0000256" key="1">
    <source>
        <dbReference type="ARBA" id="ARBA00001922"/>
    </source>
</evidence>
<dbReference type="SUPFAM" id="SSF52242">
    <property type="entry name" value="Cobalamin (vitamin B12)-binding domain"/>
    <property type="match status" value="1"/>
</dbReference>